<keyword evidence="1" id="KW-0472">Membrane</keyword>
<evidence type="ECO:0000313" key="3">
    <source>
        <dbReference type="Proteomes" id="UP001153050"/>
    </source>
</evidence>
<evidence type="ECO:0000256" key="1">
    <source>
        <dbReference type="SAM" id="Phobius"/>
    </source>
</evidence>
<accession>A0ABN8JK64</accession>
<keyword evidence="1" id="KW-1133">Transmembrane helix</keyword>
<organism evidence="2 3">
    <name type="scientific">Mesorhizobium escarrei</name>
    <dbReference type="NCBI Taxonomy" id="666018"/>
    <lineage>
        <taxon>Bacteria</taxon>
        <taxon>Pseudomonadati</taxon>
        <taxon>Pseudomonadota</taxon>
        <taxon>Alphaproteobacteria</taxon>
        <taxon>Hyphomicrobiales</taxon>
        <taxon>Phyllobacteriaceae</taxon>
        <taxon>Mesorhizobium</taxon>
    </lineage>
</organism>
<comment type="caution">
    <text evidence="2">The sequence shown here is derived from an EMBL/GenBank/DDBJ whole genome shotgun (WGS) entry which is preliminary data.</text>
</comment>
<name>A0ABN8JK64_9HYPH</name>
<reference evidence="2 3" key="1">
    <citation type="submission" date="2022-03" db="EMBL/GenBank/DDBJ databases">
        <authorList>
            <person name="Brunel B."/>
        </authorList>
    </citation>
    <scope>NUCLEOTIDE SEQUENCE [LARGE SCALE GENOMIC DNA]</scope>
    <source>
        <strain evidence="2">STM5069sample</strain>
    </source>
</reference>
<gene>
    <name evidence="2" type="ORF">MES5069_190044</name>
</gene>
<dbReference type="EMBL" id="CAKXZT010000101">
    <property type="protein sequence ID" value="CAH2398080.1"/>
    <property type="molecule type" value="Genomic_DNA"/>
</dbReference>
<evidence type="ECO:0000313" key="2">
    <source>
        <dbReference type="EMBL" id="CAH2398080.1"/>
    </source>
</evidence>
<sequence>MGHSERQRGTYFQAVMIALRAAFAIGLAFAIFAFAAFEISDMNRTGLWPAHIEMDTKEYVYGDRNGKVVQQHQGIWIYPARQWRSGCFRPHFRCRTSGPFDP</sequence>
<feature type="transmembrane region" description="Helical" evidence="1">
    <location>
        <begin position="12"/>
        <end position="37"/>
    </location>
</feature>
<keyword evidence="1" id="KW-0812">Transmembrane</keyword>
<dbReference type="Proteomes" id="UP001153050">
    <property type="component" value="Unassembled WGS sequence"/>
</dbReference>
<keyword evidence="3" id="KW-1185">Reference proteome</keyword>
<protein>
    <submittedName>
        <fullName evidence="2">Uncharacterized protein</fullName>
    </submittedName>
</protein>
<proteinExistence type="predicted"/>